<proteinExistence type="inferred from homology"/>
<dbReference type="SUPFAM" id="SSF51445">
    <property type="entry name" value="(Trans)glycosidases"/>
    <property type="match status" value="1"/>
</dbReference>
<dbReference type="SUPFAM" id="SSF49303">
    <property type="entry name" value="beta-Galactosidase/glucuronidase domain"/>
    <property type="match status" value="1"/>
</dbReference>
<dbReference type="InterPro" id="IPR006103">
    <property type="entry name" value="Glyco_hydro_2_cat"/>
</dbReference>
<protein>
    <recommendedName>
        <fullName evidence="5">F5/8 type C domain-containing protein</fullName>
    </recommendedName>
</protein>
<dbReference type="InterPro" id="IPR040605">
    <property type="entry name" value="Glyco_hydro2_dom5"/>
</dbReference>
<evidence type="ECO:0000313" key="6">
    <source>
        <dbReference type="EMBL" id="KKB60174.1"/>
    </source>
</evidence>
<evidence type="ECO:0000313" key="7">
    <source>
        <dbReference type="Proteomes" id="UP000033047"/>
    </source>
</evidence>
<dbReference type="HOGENOM" id="CLU_006501_0_1_10"/>
<comment type="caution">
    <text evidence="6">The sequence shown here is derived from an EMBL/GenBank/DDBJ whole genome shotgun (WGS) entry which is preliminary data.</text>
</comment>
<dbReference type="Gene3D" id="2.60.120.260">
    <property type="entry name" value="Galactose-binding domain-like"/>
    <property type="match status" value="2"/>
</dbReference>
<feature type="domain" description="F5/8 type C" evidence="5">
    <location>
        <begin position="834"/>
        <end position="929"/>
    </location>
</feature>
<dbReference type="Pfam" id="PF00703">
    <property type="entry name" value="Glyco_hydro_2"/>
    <property type="match status" value="1"/>
</dbReference>
<keyword evidence="2 4" id="KW-0378">Hydrolase</keyword>
<dbReference type="InterPro" id="IPR017853">
    <property type="entry name" value="GH"/>
</dbReference>
<name>A0A0F5JR44_9BACT</name>
<comment type="similarity">
    <text evidence="1 4">Belongs to the glycosyl hydrolase 2 family.</text>
</comment>
<evidence type="ECO:0000256" key="3">
    <source>
        <dbReference type="ARBA" id="ARBA00023295"/>
    </source>
</evidence>
<organism evidence="6 7">
    <name type="scientific">Parabacteroides goldsteinii DSM 19448 = WAL 12034</name>
    <dbReference type="NCBI Taxonomy" id="927665"/>
    <lineage>
        <taxon>Bacteria</taxon>
        <taxon>Pseudomonadati</taxon>
        <taxon>Bacteroidota</taxon>
        <taxon>Bacteroidia</taxon>
        <taxon>Bacteroidales</taxon>
        <taxon>Tannerellaceae</taxon>
        <taxon>Parabacteroides</taxon>
    </lineage>
</organism>
<dbReference type="PRINTS" id="PR00132">
    <property type="entry name" value="GLHYDRLASE2"/>
</dbReference>
<dbReference type="AlphaFoldDB" id="A0A0F5JR44"/>
<evidence type="ECO:0000259" key="5">
    <source>
        <dbReference type="PROSITE" id="PS50022"/>
    </source>
</evidence>
<dbReference type="InterPro" id="IPR006101">
    <property type="entry name" value="Glyco_hydro_2"/>
</dbReference>
<evidence type="ECO:0000256" key="4">
    <source>
        <dbReference type="RuleBase" id="RU361154"/>
    </source>
</evidence>
<dbReference type="GO" id="GO:0004553">
    <property type="term" value="F:hydrolase activity, hydrolyzing O-glycosyl compounds"/>
    <property type="evidence" value="ECO:0007669"/>
    <property type="project" value="InterPro"/>
</dbReference>
<sequence>MKSVKKYINKFLSGIIFFCMFFAEVYAGNVSRINLSMNTDWAFFRGDIENGESITADDSCWMPVSIPHIMQLERKHCGGDVIYDGIGWYRRYFTLDPEYRDKNIRIAFEGVMTSCKVYLNGYEITENHGGYIGFIADITGKVNFDGNNVLAVRVSAEYDPLTPPGKPQSDLDFYYYSGIYRDVEMIISDKLYVTDPLEENEIAGGGVFVTYPEVSREKAKIHIKTHVRNRYNIPRKGYLLTRLIDSDNKEIVCQRHLFSLKAGASIHLEQDLSVDNPSLWYPYCPCLYELRTEVIVDDKTVDKVTRQIGIRSIQYTTEDGFLINGEKLYMRGANRHQAYPYVGDAASNSIQEREVINMKQGGYNAVRAAHYPHDPAFLDACDKYGLLVVECIPGWQYFNNDTTFINRVYEVCRRMIRRDRNHTSVVLWETALNETRYPKEIAKILYGIAHEEYPGDQMYTAGDYFGHTDLVDCYDVFYKQVARFPKDGNVMSNYTEDQVVIKPLLTREWGDGAGEKPRVSITENGRELLEQCNTRYEQLEGRGYFDWCMLDANERLGGHFLWSYNDYNRGSQETTMYCGVVDINRAPKFSYYMMQSMRDKNISQAGLYEGPMVFIASYNMPSETGGALSPITVFSNCDEVKLYQNKRLIGTQTRLERTSFRPNIVKKGGSPDFVFYPDRYEQGELMAEGLSAGKIVATHVVRTPGKPHHLEVFFNHKNVMPVADGSDMIPVYIKVCDENGTLVNNAADLITLSIRGQGEIIGDGIERVGISRQRVEGGIGFVFVRTGKYPGEIIVKAEAKDLQEGIAGIKSIPYDGLFVPDGIHASFKGKEEDGVVEKMNIKERMLLNLPVIIPREVTATSSHVSYPVVNLVDGDDRSWWIADTDSLPQVVTFSFDEPVDIKASRILFQKDSSLYGHTVEVSSDGNNWSLVYEQECTGWEFKPIELNCRKVKCFRVTIHSVSEGRAGMGEVTLFGKRNAD</sequence>
<evidence type="ECO:0000256" key="1">
    <source>
        <dbReference type="ARBA" id="ARBA00007401"/>
    </source>
</evidence>
<dbReference type="PANTHER" id="PTHR42732:SF1">
    <property type="entry name" value="BETA-MANNOSIDASE"/>
    <property type="match status" value="1"/>
</dbReference>
<dbReference type="Gene3D" id="3.20.20.80">
    <property type="entry name" value="Glycosidases"/>
    <property type="match status" value="1"/>
</dbReference>
<dbReference type="GO" id="GO:0005975">
    <property type="term" value="P:carbohydrate metabolic process"/>
    <property type="evidence" value="ECO:0007669"/>
    <property type="project" value="InterPro"/>
</dbReference>
<dbReference type="InterPro" id="IPR051913">
    <property type="entry name" value="GH2_Domain-Containing"/>
</dbReference>
<dbReference type="Pfam" id="PF22633">
    <property type="entry name" value="F5_F8_type_C_2"/>
    <property type="match status" value="1"/>
</dbReference>
<keyword evidence="3 4" id="KW-0326">Glycosidase</keyword>
<dbReference type="InterPro" id="IPR036156">
    <property type="entry name" value="Beta-gal/glucu_dom_sf"/>
</dbReference>
<dbReference type="Pfam" id="PF02837">
    <property type="entry name" value="Glyco_hydro_2_N"/>
    <property type="match status" value="1"/>
</dbReference>
<dbReference type="InterPro" id="IPR006102">
    <property type="entry name" value="Ig-like_GH2"/>
</dbReference>
<dbReference type="PANTHER" id="PTHR42732">
    <property type="entry name" value="BETA-GALACTOSIDASE"/>
    <property type="match status" value="1"/>
</dbReference>
<dbReference type="InterPro" id="IPR008979">
    <property type="entry name" value="Galactose-bd-like_sf"/>
</dbReference>
<accession>A0A0F5JR44</accession>
<dbReference type="InterPro" id="IPR000421">
    <property type="entry name" value="FA58C"/>
</dbReference>
<dbReference type="PROSITE" id="PS50022">
    <property type="entry name" value="FA58C_3"/>
    <property type="match status" value="1"/>
</dbReference>
<dbReference type="PROSITE" id="PS00719">
    <property type="entry name" value="GLYCOSYL_HYDROL_F2_1"/>
    <property type="match status" value="1"/>
</dbReference>
<dbReference type="Pfam" id="PF02836">
    <property type="entry name" value="Glyco_hydro_2_C"/>
    <property type="match status" value="1"/>
</dbReference>
<dbReference type="SUPFAM" id="SSF49785">
    <property type="entry name" value="Galactose-binding domain-like"/>
    <property type="match status" value="2"/>
</dbReference>
<dbReference type="Gene3D" id="2.60.40.10">
    <property type="entry name" value="Immunoglobulins"/>
    <property type="match status" value="3"/>
</dbReference>
<dbReference type="InterPro" id="IPR013783">
    <property type="entry name" value="Ig-like_fold"/>
</dbReference>
<dbReference type="PATRIC" id="fig|927665.4.peg.452"/>
<dbReference type="STRING" id="927665.HMPREF1535_00451"/>
<evidence type="ECO:0000256" key="2">
    <source>
        <dbReference type="ARBA" id="ARBA00022801"/>
    </source>
</evidence>
<gene>
    <name evidence="6" type="ORF">HMPREF1535_00451</name>
</gene>
<dbReference type="EMBL" id="AQHV01000001">
    <property type="protein sequence ID" value="KKB60174.1"/>
    <property type="molecule type" value="Genomic_DNA"/>
</dbReference>
<dbReference type="InterPro" id="IPR006104">
    <property type="entry name" value="Glyco_hydro_2_N"/>
</dbReference>
<dbReference type="Proteomes" id="UP000033047">
    <property type="component" value="Unassembled WGS sequence"/>
</dbReference>
<dbReference type="InterPro" id="IPR023230">
    <property type="entry name" value="Glyco_hydro_2_CS"/>
</dbReference>
<reference evidence="6 7" key="1">
    <citation type="submission" date="2013-04" db="EMBL/GenBank/DDBJ databases">
        <title>The Genome Sequence of Parabacteroides goldsteinii DSM 19448.</title>
        <authorList>
            <consortium name="The Broad Institute Genomics Platform"/>
            <person name="Earl A."/>
            <person name="Ward D."/>
            <person name="Feldgarden M."/>
            <person name="Gevers D."/>
            <person name="Martens E."/>
            <person name="Sakamoto M."/>
            <person name="Benno Y."/>
            <person name="Song Y."/>
            <person name="Liu C."/>
            <person name="Lee J."/>
            <person name="Bolanos M."/>
            <person name="Vaisanen M.L."/>
            <person name="Finegold S.M."/>
            <person name="Walker B."/>
            <person name="Young S."/>
            <person name="Zeng Q."/>
            <person name="Gargeya S."/>
            <person name="Fitzgerald M."/>
            <person name="Haas B."/>
            <person name="Abouelleil A."/>
            <person name="Allen A.W."/>
            <person name="Alvarado L."/>
            <person name="Arachchi H.M."/>
            <person name="Berlin A.M."/>
            <person name="Chapman S.B."/>
            <person name="Gainer-Dewar J."/>
            <person name="Goldberg J."/>
            <person name="Griggs A."/>
            <person name="Gujja S."/>
            <person name="Hansen M."/>
            <person name="Howarth C."/>
            <person name="Imamovic A."/>
            <person name="Ireland A."/>
            <person name="Larimer J."/>
            <person name="McCowan C."/>
            <person name="Murphy C."/>
            <person name="Pearson M."/>
            <person name="Poon T.W."/>
            <person name="Priest M."/>
            <person name="Roberts A."/>
            <person name="Saif S."/>
            <person name="Shea T."/>
            <person name="Sisk P."/>
            <person name="Sykes S."/>
            <person name="Wortman J."/>
            <person name="Nusbaum C."/>
            <person name="Birren B."/>
        </authorList>
    </citation>
    <scope>NUCLEOTIDE SEQUENCE [LARGE SCALE GENOMIC DNA]</scope>
    <source>
        <strain evidence="6 7">DSM 19448</strain>
    </source>
</reference>
<dbReference type="Pfam" id="PF18565">
    <property type="entry name" value="Glyco_hydro2_C5"/>
    <property type="match status" value="1"/>
</dbReference>
<dbReference type="InterPro" id="IPR032311">
    <property type="entry name" value="DUF4982"/>
</dbReference>
<dbReference type="Pfam" id="PF16355">
    <property type="entry name" value="DUF4982"/>
    <property type="match status" value="1"/>
</dbReference>
<dbReference type="RefSeq" id="WP_052716636.1">
    <property type="nucleotide sequence ID" value="NZ_KQ033912.1"/>
</dbReference>